<sequence>MPAEPKAEANNEADYITVSPFIRYMNHALAGITEAPRIAVRVNPKTMDVEYEPTKLWVKNTATVALFGATAWAIWYRRRRLEAVNGLLSLAGASRPVLAGLAWTTGIAGALNLRRVKQDSLDD</sequence>
<keyword evidence="3" id="KW-1185">Reference proteome</keyword>
<comment type="caution">
    <text evidence="2">The sequence shown here is derived from an EMBL/GenBank/DDBJ whole genome shotgun (WGS) entry which is preliminary data.</text>
</comment>
<keyword evidence="1" id="KW-1133">Transmembrane helix</keyword>
<dbReference type="GeneID" id="63805189"/>
<dbReference type="OrthoDB" id="5562815at2759"/>
<accession>A0A1Y1VZ19</accession>
<evidence type="ECO:0000256" key="1">
    <source>
        <dbReference type="SAM" id="Phobius"/>
    </source>
</evidence>
<proteinExistence type="predicted"/>
<keyword evidence="1" id="KW-0812">Transmembrane</keyword>
<name>A0A1Y1VZ19_9FUNG</name>
<protein>
    <submittedName>
        <fullName evidence="2">Uncharacterized protein</fullName>
    </submittedName>
</protein>
<organism evidence="2 3">
    <name type="scientific">Linderina pennispora</name>
    <dbReference type="NCBI Taxonomy" id="61395"/>
    <lineage>
        <taxon>Eukaryota</taxon>
        <taxon>Fungi</taxon>
        <taxon>Fungi incertae sedis</taxon>
        <taxon>Zoopagomycota</taxon>
        <taxon>Kickxellomycotina</taxon>
        <taxon>Kickxellomycetes</taxon>
        <taxon>Kickxellales</taxon>
        <taxon>Kickxellaceae</taxon>
        <taxon>Linderina</taxon>
    </lineage>
</organism>
<gene>
    <name evidence="2" type="ORF">DL89DRAFT_270039</name>
</gene>
<feature type="transmembrane region" description="Helical" evidence="1">
    <location>
        <begin position="87"/>
        <end position="111"/>
    </location>
</feature>
<dbReference type="EMBL" id="MCFD01000015">
    <property type="protein sequence ID" value="ORX66510.1"/>
    <property type="molecule type" value="Genomic_DNA"/>
</dbReference>
<evidence type="ECO:0000313" key="3">
    <source>
        <dbReference type="Proteomes" id="UP000193922"/>
    </source>
</evidence>
<reference evidence="2 3" key="1">
    <citation type="submission" date="2016-07" db="EMBL/GenBank/DDBJ databases">
        <title>Pervasive Adenine N6-methylation of Active Genes in Fungi.</title>
        <authorList>
            <consortium name="DOE Joint Genome Institute"/>
            <person name="Mondo S.J."/>
            <person name="Dannebaum R.O."/>
            <person name="Kuo R.C."/>
            <person name="Labutti K."/>
            <person name="Haridas S."/>
            <person name="Kuo A."/>
            <person name="Salamov A."/>
            <person name="Ahrendt S.R."/>
            <person name="Lipzen A."/>
            <person name="Sullivan W."/>
            <person name="Andreopoulos W.B."/>
            <person name="Clum A."/>
            <person name="Lindquist E."/>
            <person name="Daum C."/>
            <person name="Ramamoorthy G.K."/>
            <person name="Gryganskyi A."/>
            <person name="Culley D."/>
            <person name="Magnuson J.K."/>
            <person name="James T.Y."/>
            <person name="O'Malley M.A."/>
            <person name="Stajich J.E."/>
            <person name="Spatafora J.W."/>
            <person name="Visel A."/>
            <person name="Grigoriev I.V."/>
        </authorList>
    </citation>
    <scope>NUCLEOTIDE SEQUENCE [LARGE SCALE GENOMIC DNA]</scope>
    <source>
        <strain evidence="2 3">ATCC 12442</strain>
    </source>
</reference>
<dbReference type="AlphaFoldDB" id="A0A1Y1VZ19"/>
<evidence type="ECO:0000313" key="2">
    <source>
        <dbReference type="EMBL" id="ORX66510.1"/>
    </source>
</evidence>
<feature type="transmembrane region" description="Helical" evidence="1">
    <location>
        <begin position="56"/>
        <end position="75"/>
    </location>
</feature>
<dbReference type="RefSeq" id="XP_040740498.1">
    <property type="nucleotide sequence ID" value="XM_040888541.1"/>
</dbReference>
<dbReference type="Proteomes" id="UP000193922">
    <property type="component" value="Unassembled WGS sequence"/>
</dbReference>
<keyword evidence="1" id="KW-0472">Membrane</keyword>